<organism evidence="11 12">
    <name type="scientific">Biomphalaria glabrata</name>
    <name type="common">Bloodfluke planorb</name>
    <name type="synonym">Freshwater snail</name>
    <dbReference type="NCBI Taxonomy" id="6526"/>
    <lineage>
        <taxon>Eukaryota</taxon>
        <taxon>Metazoa</taxon>
        <taxon>Spiralia</taxon>
        <taxon>Lophotrochozoa</taxon>
        <taxon>Mollusca</taxon>
        <taxon>Gastropoda</taxon>
        <taxon>Heterobranchia</taxon>
        <taxon>Euthyneura</taxon>
        <taxon>Panpulmonata</taxon>
        <taxon>Hygrophila</taxon>
        <taxon>Lymnaeoidea</taxon>
        <taxon>Planorbidae</taxon>
        <taxon>Biomphalaria</taxon>
    </lineage>
</organism>
<dbReference type="SUPFAM" id="SSF81324">
    <property type="entry name" value="Voltage-gated potassium channels"/>
    <property type="match status" value="1"/>
</dbReference>
<dbReference type="GO" id="GO:0005216">
    <property type="term" value="F:monoatomic ion channel activity"/>
    <property type="evidence" value="ECO:0007669"/>
    <property type="project" value="InterPro"/>
</dbReference>
<evidence type="ECO:0000256" key="4">
    <source>
        <dbReference type="ARBA" id="ARBA00022989"/>
    </source>
</evidence>
<feature type="transmembrane region" description="Helical" evidence="7">
    <location>
        <begin position="474"/>
        <end position="493"/>
    </location>
</feature>
<feature type="region of interest" description="Disordered" evidence="6">
    <location>
        <begin position="187"/>
        <end position="221"/>
    </location>
</feature>
<dbReference type="InterPro" id="IPR051281">
    <property type="entry name" value="Dual-spec_lipid-protein_phosph"/>
</dbReference>
<evidence type="ECO:0000256" key="5">
    <source>
        <dbReference type="ARBA" id="ARBA00023136"/>
    </source>
</evidence>
<name>A0A9W3B6B5_BIOGL</name>
<dbReference type="PROSITE" id="PS50056">
    <property type="entry name" value="TYR_PHOSPHATASE_2"/>
    <property type="match status" value="1"/>
</dbReference>
<keyword evidence="5 7" id="KW-0472">Membrane</keyword>
<feature type="compositionally biased region" description="Polar residues" evidence="6">
    <location>
        <begin position="53"/>
        <end position="66"/>
    </location>
</feature>
<dbReference type="SUPFAM" id="SSF52799">
    <property type="entry name" value="(Phosphotyrosine protein) phosphatases II"/>
    <property type="match status" value="1"/>
</dbReference>
<evidence type="ECO:0000256" key="7">
    <source>
        <dbReference type="SAM" id="Phobius"/>
    </source>
</evidence>
<dbReference type="GO" id="GO:0016314">
    <property type="term" value="F:phosphatidylinositol-3,4,5-trisphosphate 3-phosphatase activity"/>
    <property type="evidence" value="ECO:0007669"/>
    <property type="project" value="TreeGrafter"/>
</dbReference>
<keyword evidence="11" id="KW-1185">Reference proteome</keyword>
<feature type="domain" description="C2 tensin-type" evidence="10">
    <location>
        <begin position="760"/>
        <end position="897"/>
    </location>
</feature>
<dbReference type="InterPro" id="IPR000387">
    <property type="entry name" value="Tyr_Pase_dom"/>
</dbReference>
<evidence type="ECO:0000313" key="11">
    <source>
        <dbReference type="Proteomes" id="UP001165740"/>
    </source>
</evidence>
<dbReference type="Gene3D" id="3.90.190.10">
    <property type="entry name" value="Protein tyrosine phosphatase superfamily"/>
    <property type="match status" value="1"/>
</dbReference>
<dbReference type="PROSITE" id="PS51181">
    <property type="entry name" value="PPASE_TENSIN"/>
    <property type="match status" value="1"/>
</dbReference>
<feature type="transmembrane region" description="Helical" evidence="7">
    <location>
        <begin position="439"/>
        <end position="462"/>
    </location>
</feature>
<evidence type="ECO:0000313" key="12">
    <source>
        <dbReference type="RefSeq" id="XP_055895008.1"/>
    </source>
</evidence>
<dbReference type="GO" id="GO:0016020">
    <property type="term" value="C:membrane"/>
    <property type="evidence" value="ECO:0007669"/>
    <property type="project" value="UniProtKB-SubCell"/>
</dbReference>
<feature type="region of interest" description="Disordered" evidence="6">
    <location>
        <begin position="306"/>
        <end position="326"/>
    </location>
</feature>
<evidence type="ECO:0000259" key="8">
    <source>
        <dbReference type="PROSITE" id="PS50056"/>
    </source>
</evidence>
<evidence type="ECO:0000256" key="2">
    <source>
        <dbReference type="ARBA" id="ARBA00022692"/>
    </source>
</evidence>
<dbReference type="InterPro" id="IPR057023">
    <property type="entry name" value="PTP-SAK"/>
</dbReference>
<dbReference type="CDD" id="cd14510">
    <property type="entry name" value="PTP_VSP_TPTE"/>
    <property type="match status" value="1"/>
</dbReference>
<feature type="compositionally biased region" description="Basic and acidic residues" evidence="6">
    <location>
        <begin position="67"/>
        <end position="84"/>
    </location>
</feature>
<dbReference type="OrthoDB" id="16692at2759"/>
<dbReference type="Proteomes" id="UP001165740">
    <property type="component" value="Chromosome 8"/>
</dbReference>
<dbReference type="SMART" id="SM01326">
    <property type="entry name" value="PTEN_C2"/>
    <property type="match status" value="1"/>
</dbReference>
<keyword evidence="3" id="KW-0378">Hydrolase</keyword>
<reference evidence="12" key="1">
    <citation type="submission" date="2025-08" db="UniProtKB">
        <authorList>
            <consortium name="RefSeq"/>
        </authorList>
    </citation>
    <scope>IDENTIFICATION</scope>
</reference>
<evidence type="ECO:0000256" key="1">
    <source>
        <dbReference type="ARBA" id="ARBA00004141"/>
    </source>
</evidence>
<gene>
    <name evidence="12" type="primary">LOC106061452</name>
</gene>
<dbReference type="GO" id="GO:0005829">
    <property type="term" value="C:cytosol"/>
    <property type="evidence" value="ECO:0007669"/>
    <property type="project" value="TreeGrafter"/>
</dbReference>
<evidence type="ECO:0000259" key="9">
    <source>
        <dbReference type="PROSITE" id="PS51181"/>
    </source>
</evidence>
<dbReference type="Gene3D" id="2.60.40.1110">
    <property type="match status" value="1"/>
</dbReference>
<evidence type="ECO:0000256" key="3">
    <source>
        <dbReference type="ARBA" id="ARBA00022801"/>
    </source>
</evidence>
<dbReference type="PROSITE" id="PS00383">
    <property type="entry name" value="TYR_PHOSPHATASE_1"/>
    <property type="match status" value="1"/>
</dbReference>
<dbReference type="PANTHER" id="PTHR12305:SF60">
    <property type="entry name" value="PHOSPHATIDYLINOSITOL 3,4,5-TRISPHOSPHATE 3-PHOSPHATASE TPTE2-RELATED"/>
    <property type="match status" value="1"/>
</dbReference>
<dbReference type="InterPro" id="IPR045102">
    <property type="entry name" value="PTP_VSP_TPTE"/>
</dbReference>
<feature type="region of interest" description="Disordered" evidence="6">
    <location>
        <begin position="1"/>
        <end position="144"/>
    </location>
</feature>
<feature type="transmembrane region" description="Helical" evidence="7">
    <location>
        <begin position="505"/>
        <end position="524"/>
    </location>
</feature>
<dbReference type="InterPro" id="IPR027359">
    <property type="entry name" value="Volt_channel_dom_sf"/>
</dbReference>
<dbReference type="PROSITE" id="PS51182">
    <property type="entry name" value="C2_TENSIN"/>
    <property type="match status" value="1"/>
</dbReference>
<dbReference type="InterPro" id="IPR005821">
    <property type="entry name" value="Ion_trans_dom"/>
</dbReference>
<dbReference type="Gene3D" id="1.20.120.350">
    <property type="entry name" value="Voltage-gated potassium channels. Chain C"/>
    <property type="match status" value="1"/>
</dbReference>
<protein>
    <submittedName>
        <fullName evidence="12">Phosphatidylinositol 3,4,5-trisphosphate 3-phosphatase TPTE2-like</fullName>
    </submittedName>
</protein>
<proteinExistence type="predicted"/>
<dbReference type="Pfam" id="PF22784">
    <property type="entry name" value="PTP-SAK"/>
    <property type="match status" value="1"/>
</dbReference>
<dbReference type="SUPFAM" id="SSF49562">
    <property type="entry name" value="C2 domain (Calcium/lipid-binding domain, CaLB)"/>
    <property type="match status" value="1"/>
</dbReference>
<dbReference type="FunFam" id="2.60.40.1110:FF:000004">
    <property type="entry name" value="Voltage-sensor containing phosphatase"/>
    <property type="match status" value="1"/>
</dbReference>
<dbReference type="AlphaFoldDB" id="A0A9W3B6B5"/>
<keyword evidence="4 7" id="KW-1133">Transmembrane helix</keyword>
<feature type="domain" description="Phosphatase tensin-type" evidence="9">
    <location>
        <begin position="577"/>
        <end position="753"/>
    </location>
</feature>
<dbReference type="InterPro" id="IPR035892">
    <property type="entry name" value="C2_domain_sf"/>
</dbReference>
<dbReference type="Pfam" id="PF10409">
    <property type="entry name" value="PTEN_C2"/>
    <property type="match status" value="1"/>
</dbReference>
<dbReference type="InterPro" id="IPR029023">
    <property type="entry name" value="Tensin_phosphatase"/>
</dbReference>
<feature type="compositionally biased region" description="Polar residues" evidence="6">
    <location>
        <begin position="105"/>
        <end position="118"/>
    </location>
</feature>
<sequence length="901" mass="102016">MMEPSNEDMSTELGDTDKLKQTLNTPSEPGETGINKGAAGPPSDGQRPEPRLYSQSINEFQPYQKSIQDEERPLMSEESPEHKPPSTLTVTNVHNVFEVERTQARSDLSNKTPASSTVFKAARKPLQRQTEVDDSVPTESRNTRATRGAGLLDSKYKLNREDYKFRSLEVPSITIKIESADEDTRCRHRSSSSVFTGDPRTPWDHEEPPPQEGPKTQTFLSPSGQTYVQLSTTGRQLVTRSVGRASGNRLKSSYSLDAQREDVGDKNMSRSLNTLVTCNGQITRTQPVVMDKLISSSMMRLEKMAKQRRSSWAPETYTRSSQGKIEADAKPSLQSFKEQSFADHHSSTPTLDALITGPLMASYERFGSAAYSVDSKDMSQVDGSTKDTHIEIENDGKITIYGLDGQADAYISDPAGEPDIPKTNLEKARAKVQSIVENFYFRLFTVIVILLDFILVIIDLSLFECASNDQPLEITSHIIICYFIVEVSARIFVQGKRFFYNVLDWVDFIVVHASFIVDVVFLALSGSGCASTGRVAQLVVIGRVVRAIRVVRIVYIMIVQHRQVAKATRQMVSQNKRRYQKDGFDLDLCYITERVIAMSFPSKGMMALYRNPVAEVARFFNTKHKGHYRIYNLCSERDYDETLFFNNVERVFIDDHNVPKLREMLDFTVNAREWMSRDSKNVIAIHCKGGKGRTGTIICVWLIDCGLLESAKESLEYFGDRRTDLSKGSTFQGVETPSQSRYVGYYEKLMNVYKKQLPPKKVLKLNSIKITGINSVGNGDGSDLFMELRQDSLLIFECNLGTQINCEVLKYTDSDSIVINLKNCPNIQGDIKIMFKTNNKKIPIGYDKCPFYFWFYTSFIEDNHLYIPREELDNPHKPKTHNVFRENFAVELNFEDASDSL</sequence>
<dbReference type="InterPro" id="IPR014020">
    <property type="entry name" value="Tensin_C2-dom"/>
</dbReference>
<dbReference type="GeneID" id="106061452"/>
<dbReference type="RefSeq" id="XP_055895008.1">
    <property type="nucleotide sequence ID" value="XM_056039033.1"/>
</dbReference>
<dbReference type="InterPro" id="IPR016130">
    <property type="entry name" value="Tyr_Pase_AS"/>
</dbReference>
<feature type="compositionally biased region" description="Acidic residues" evidence="6">
    <location>
        <begin position="1"/>
        <end position="10"/>
    </location>
</feature>
<keyword evidence="2 7" id="KW-0812">Transmembrane</keyword>
<dbReference type="Pfam" id="PF00520">
    <property type="entry name" value="Ion_trans"/>
    <property type="match status" value="1"/>
</dbReference>
<comment type="subcellular location">
    <subcellularLocation>
        <location evidence="1">Membrane</location>
        <topology evidence="1">Multi-pass membrane protein</topology>
    </subcellularLocation>
</comment>
<dbReference type="InterPro" id="IPR029021">
    <property type="entry name" value="Prot-tyrosine_phosphatase-like"/>
</dbReference>
<dbReference type="PANTHER" id="PTHR12305">
    <property type="entry name" value="PHOSPHATASE WITH HOMOLOGY TO TENSIN"/>
    <property type="match status" value="1"/>
</dbReference>
<feature type="domain" description="Tyrosine specific protein phosphatases" evidence="8">
    <location>
        <begin position="662"/>
        <end position="725"/>
    </location>
</feature>
<accession>A0A9W3B6B5</accession>
<evidence type="ECO:0000259" key="10">
    <source>
        <dbReference type="PROSITE" id="PS51182"/>
    </source>
</evidence>
<evidence type="ECO:0000256" key="6">
    <source>
        <dbReference type="SAM" id="MobiDB-lite"/>
    </source>
</evidence>